<evidence type="ECO:0000256" key="2">
    <source>
        <dbReference type="SAM" id="SignalP"/>
    </source>
</evidence>
<dbReference type="EMBL" id="FOMX01000017">
    <property type="protein sequence ID" value="SFE65078.1"/>
    <property type="molecule type" value="Genomic_DNA"/>
</dbReference>
<feature type="compositionally biased region" description="Low complexity" evidence="1">
    <location>
        <begin position="28"/>
        <end position="37"/>
    </location>
</feature>
<dbReference type="STRING" id="54.SAMN02745121_04992"/>
<keyword evidence="2" id="KW-0732">Signal</keyword>
<protein>
    <recommendedName>
        <fullName evidence="5">Lysozyme inhibitor LprI N-terminal domain-containing protein</fullName>
    </recommendedName>
</protein>
<evidence type="ECO:0000313" key="4">
    <source>
        <dbReference type="Proteomes" id="UP000199400"/>
    </source>
</evidence>
<feature type="chain" id="PRO_5011537981" description="Lysozyme inhibitor LprI N-terminal domain-containing protein" evidence="2">
    <location>
        <begin position="20"/>
        <end position="165"/>
    </location>
</feature>
<organism evidence="3 4">
    <name type="scientific">Nannocystis exedens</name>
    <dbReference type="NCBI Taxonomy" id="54"/>
    <lineage>
        <taxon>Bacteria</taxon>
        <taxon>Pseudomonadati</taxon>
        <taxon>Myxococcota</taxon>
        <taxon>Polyangia</taxon>
        <taxon>Nannocystales</taxon>
        <taxon>Nannocystaceae</taxon>
        <taxon>Nannocystis</taxon>
    </lineage>
</organism>
<feature type="signal peptide" evidence="2">
    <location>
        <begin position="1"/>
        <end position="19"/>
    </location>
</feature>
<evidence type="ECO:0000256" key="1">
    <source>
        <dbReference type="SAM" id="MobiDB-lite"/>
    </source>
</evidence>
<keyword evidence="4" id="KW-1185">Reference proteome</keyword>
<dbReference type="Proteomes" id="UP000199400">
    <property type="component" value="Unassembled WGS sequence"/>
</dbReference>
<accession>A0A1I2CA57</accession>
<gene>
    <name evidence="3" type="ORF">SAMN02745121_04992</name>
</gene>
<name>A0A1I2CA57_9BACT</name>
<reference evidence="4" key="1">
    <citation type="submission" date="2016-10" db="EMBL/GenBank/DDBJ databases">
        <authorList>
            <person name="Varghese N."/>
            <person name="Submissions S."/>
        </authorList>
    </citation>
    <scope>NUCLEOTIDE SEQUENCE [LARGE SCALE GENOMIC DNA]</scope>
    <source>
        <strain evidence="4">ATCC 25963</strain>
    </source>
</reference>
<feature type="compositionally biased region" description="Low complexity" evidence="1">
    <location>
        <begin position="50"/>
        <end position="62"/>
    </location>
</feature>
<dbReference type="AlphaFoldDB" id="A0A1I2CA57"/>
<proteinExistence type="predicted"/>
<dbReference type="RefSeq" id="WP_096326771.1">
    <property type="nucleotide sequence ID" value="NZ_FOMX01000017.1"/>
</dbReference>
<evidence type="ECO:0000313" key="3">
    <source>
        <dbReference type="EMBL" id="SFE65078.1"/>
    </source>
</evidence>
<evidence type="ECO:0008006" key="5">
    <source>
        <dbReference type="Google" id="ProtNLM"/>
    </source>
</evidence>
<feature type="region of interest" description="Disordered" evidence="1">
    <location>
        <begin position="20"/>
        <end position="86"/>
    </location>
</feature>
<sequence>MRTLAVVLVALAGCAPEAAGPTVTPLIAPAEPAPAARSPDEEPAPSDMTPPAAAPGGVEPSVGGPPGQAPSDMPEKTASSGHAPKDLPAYLPIGLPACDAYIARYAACEPRLKPEIMSGRRRAAVHEAGWLKYMHTEVKDPGLADACKQMLAELRTACDGPVKSP</sequence>